<name>A0A1Q1ICA5_VIBAN</name>
<evidence type="ECO:0000313" key="10">
    <source>
        <dbReference type="Proteomes" id="UP000256923"/>
    </source>
</evidence>
<accession>A0A1Q1ICA5</accession>
<evidence type="ECO:0000313" key="8">
    <source>
        <dbReference type="EMBL" id="AZS23686.1"/>
    </source>
</evidence>
<evidence type="ECO:0000256" key="6">
    <source>
        <dbReference type="ARBA" id="ARBA00023211"/>
    </source>
</evidence>
<comment type="cofactor">
    <cofactor evidence="2">
        <name>Mg(2+)</name>
        <dbReference type="ChEBI" id="CHEBI:18420"/>
    </cofactor>
</comment>
<sequence length="209" mass="24104">MKRNSVQTATPLTKDRLIQRFQLQQPVPYHEESIRRVAHLAPQTLRKASVLIGFVERQNGLNVVLTKRAAHLKHHPGQISFPGGKYEEVDGSLQITALREVREEIGILANDITIFGQLPELVTVSKFVVTPFLAFINPNYKAIIDTNEVDEIFEVPAHHLFDRNKLYSELFQVKNQRHRVFAIPYQHHFIWGMTAQIIHVLQKQVIQPH</sequence>
<gene>
    <name evidence="8" type="ORF">DYL72_00545</name>
    <name evidence="9" type="ORF">EAY07_14885</name>
</gene>
<dbReference type="Pfam" id="PF00293">
    <property type="entry name" value="NUDIX"/>
    <property type="match status" value="1"/>
</dbReference>
<keyword evidence="4" id="KW-0378">Hydrolase</keyword>
<evidence type="ECO:0000313" key="11">
    <source>
        <dbReference type="Proteomes" id="UP000722957"/>
    </source>
</evidence>
<dbReference type="KEGG" id="vau:VANGNB10_cI1394"/>
<evidence type="ECO:0000256" key="4">
    <source>
        <dbReference type="ARBA" id="ARBA00022801"/>
    </source>
</evidence>
<dbReference type="PROSITE" id="PS51462">
    <property type="entry name" value="NUDIX"/>
    <property type="match status" value="1"/>
</dbReference>
<dbReference type="RefSeq" id="WP_013856776.1">
    <property type="nucleotide sequence ID" value="NZ_CP011464.1"/>
</dbReference>
<dbReference type="GO" id="GO:0010945">
    <property type="term" value="F:coenzyme A diphosphatase activity"/>
    <property type="evidence" value="ECO:0007669"/>
    <property type="project" value="InterPro"/>
</dbReference>
<dbReference type="EMBL" id="CP034672">
    <property type="protein sequence ID" value="AZS23686.1"/>
    <property type="molecule type" value="Genomic_DNA"/>
</dbReference>
<dbReference type="PANTHER" id="PTHR12992:SF11">
    <property type="entry name" value="MITOCHONDRIAL COENZYME A DIPHOSPHATASE NUDT8"/>
    <property type="match status" value="1"/>
</dbReference>
<dbReference type="InterPro" id="IPR000086">
    <property type="entry name" value="NUDIX_hydrolase_dom"/>
</dbReference>
<evidence type="ECO:0000256" key="1">
    <source>
        <dbReference type="ARBA" id="ARBA00001936"/>
    </source>
</evidence>
<reference evidence="9 11" key="2">
    <citation type="journal article" date="2021" name="PeerJ">
        <title>Analysis of 44 Vibrio anguillarum genomes reveals high genetic diversity.</title>
        <authorList>
            <person name="Hansen M.J."/>
            <person name="Dalsgaard I."/>
        </authorList>
    </citation>
    <scope>NUCLEOTIDE SEQUENCE [LARGE SCALE GENOMIC DNA]</scope>
    <source>
        <strain evidence="9 11">17-16730-2A</strain>
    </source>
</reference>
<evidence type="ECO:0000256" key="3">
    <source>
        <dbReference type="ARBA" id="ARBA00022723"/>
    </source>
</evidence>
<dbReference type="NCBIfam" id="NF007980">
    <property type="entry name" value="PRK10707.1"/>
    <property type="match status" value="1"/>
</dbReference>
<reference evidence="8 10" key="1">
    <citation type="submission" date="2018-12" db="EMBL/GenBank/DDBJ databases">
        <title>Characterization and Draft Genome of Vibrio anguillarum J360 Marine Pathogen Isolated from an Outbreak in Lumpfish (Cyclopterus lumpus).</title>
        <authorList>
            <person name="Vasquez J.I."/>
            <person name="Cao T."/>
            <person name="Chakraborty S."/>
            <person name="Gnanagobal H."/>
            <person name="Wescot J."/>
            <person name="Boyce D."/>
            <person name="Santander J."/>
        </authorList>
    </citation>
    <scope>NUCLEOTIDE SEQUENCE [LARGE SCALE GENOMIC DNA]</scope>
    <source>
        <strain evidence="8 10">J360</strain>
    </source>
</reference>
<dbReference type="PANTHER" id="PTHR12992">
    <property type="entry name" value="NUDIX HYDROLASE"/>
    <property type="match status" value="1"/>
</dbReference>
<evidence type="ECO:0000313" key="9">
    <source>
        <dbReference type="EMBL" id="MBF4273288.1"/>
    </source>
</evidence>
<dbReference type="Gene3D" id="3.90.79.10">
    <property type="entry name" value="Nucleoside Triphosphate Pyrophosphohydrolase"/>
    <property type="match status" value="1"/>
</dbReference>
<keyword evidence="6" id="KW-0464">Manganese</keyword>
<evidence type="ECO:0000256" key="5">
    <source>
        <dbReference type="ARBA" id="ARBA00022842"/>
    </source>
</evidence>
<dbReference type="OMA" id="YYIWGAT"/>
<dbReference type="AlphaFoldDB" id="A0A1Q1ICA5"/>
<organism evidence="9 11">
    <name type="scientific">Vibrio anguillarum</name>
    <name type="common">Listonella anguillarum</name>
    <dbReference type="NCBI Taxonomy" id="55601"/>
    <lineage>
        <taxon>Bacteria</taxon>
        <taxon>Pseudomonadati</taxon>
        <taxon>Pseudomonadota</taxon>
        <taxon>Gammaproteobacteria</taxon>
        <taxon>Vibrionales</taxon>
        <taxon>Vibrionaceae</taxon>
        <taxon>Vibrio</taxon>
    </lineage>
</organism>
<keyword evidence="5" id="KW-0460">Magnesium</keyword>
<evidence type="ECO:0000259" key="7">
    <source>
        <dbReference type="PROSITE" id="PS51462"/>
    </source>
</evidence>
<protein>
    <submittedName>
        <fullName evidence="9">CoA pyrophosphatase</fullName>
    </submittedName>
</protein>
<dbReference type="Proteomes" id="UP000256923">
    <property type="component" value="Chromosome 1"/>
</dbReference>
<feature type="domain" description="Nudix hydrolase" evidence="7">
    <location>
        <begin position="44"/>
        <end position="177"/>
    </location>
</feature>
<proteinExistence type="predicted"/>
<dbReference type="Proteomes" id="UP000722957">
    <property type="component" value="Unassembled WGS sequence"/>
</dbReference>
<dbReference type="GO" id="GO:0046872">
    <property type="term" value="F:metal ion binding"/>
    <property type="evidence" value="ECO:0007669"/>
    <property type="project" value="UniProtKB-KW"/>
</dbReference>
<dbReference type="SUPFAM" id="SSF55811">
    <property type="entry name" value="Nudix"/>
    <property type="match status" value="1"/>
</dbReference>
<keyword evidence="3" id="KW-0479">Metal-binding</keyword>
<dbReference type="InterPro" id="IPR015797">
    <property type="entry name" value="NUDIX_hydrolase-like_dom_sf"/>
</dbReference>
<dbReference type="InterPro" id="IPR045121">
    <property type="entry name" value="CoAse"/>
</dbReference>
<dbReference type="EMBL" id="RDOM01000044">
    <property type="protein sequence ID" value="MBF4273288.1"/>
    <property type="molecule type" value="Genomic_DNA"/>
</dbReference>
<comment type="cofactor">
    <cofactor evidence="1">
        <name>Mn(2+)</name>
        <dbReference type="ChEBI" id="CHEBI:29035"/>
    </cofactor>
</comment>
<dbReference type="CDD" id="cd03426">
    <property type="entry name" value="NUDIX_CoAse_Nudt7"/>
    <property type="match status" value="1"/>
</dbReference>
<evidence type="ECO:0000256" key="2">
    <source>
        <dbReference type="ARBA" id="ARBA00001946"/>
    </source>
</evidence>